<dbReference type="InterPro" id="IPR050683">
    <property type="entry name" value="Bact_Polysacc_Export_ATP-bd"/>
</dbReference>
<evidence type="ECO:0000256" key="3">
    <source>
        <dbReference type="ARBA" id="ARBA00022741"/>
    </source>
</evidence>
<dbReference type="Gene3D" id="3.40.50.300">
    <property type="entry name" value="P-loop containing nucleotide triphosphate hydrolases"/>
    <property type="match status" value="1"/>
</dbReference>
<name>A0A7X0EV50_9PSED</name>
<keyword evidence="2" id="KW-0813">Transport</keyword>
<dbReference type="GO" id="GO:0016887">
    <property type="term" value="F:ATP hydrolysis activity"/>
    <property type="evidence" value="ECO:0007669"/>
    <property type="project" value="InterPro"/>
</dbReference>
<dbReference type="InterPro" id="IPR015860">
    <property type="entry name" value="ABC_transpr_TagH-like"/>
</dbReference>
<comment type="similarity">
    <text evidence="1">Belongs to the ABC transporter superfamily.</text>
</comment>
<dbReference type="SMART" id="SM00382">
    <property type="entry name" value="AAA"/>
    <property type="match status" value="1"/>
</dbReference>
<dbReference type="EMBL" id="JACHLL010000006">
    <property type="protein sequence ID" value="MBB6342874.1"/>
    <property type="molecule type" value="Genomic_DNA"/>
</dbReference>
<dbReference type="GO" id="GO:0005524">
    <property type="term" value="F:ATP binding"/>
    <property type="evidence" value="ECO:0007669"/>
    <property type="project" value="UniProtKB-KW"/>
</dbReference>
<evidence type="ECO:0000256" key="4">
    <source>
        <dbReference type="ARBA" id="ARBA00022840"/>
    </source>
</evidence>
<gene>
    <name evidence="6" type="ORF">HNP49_003062</name>
</gene>
<comment type="caution">
    <text evidence="6">The sequence shown here is derived from an EMBL/GenBank/DDBJ whole genome shotgun (WGS) entry which is preliminary data.</text>
</comment>
<dbReference type="Proteomes" id="UP000557193">
    <property type="component" value="Unassembled WGS sequence"/>
</dbReference>
<reference evidence="6 7" key="1">
    <citation type="submission" date="2020-08" db="EMBL/GenBank/DDBJ databases">
        <title>Functional genomics of gut bacteria from endangered species of beetles.</title>
        <authorList>
            <person name="Carlos-Shanley C."/>
        </authorList>
    </citation>
    <scope>NUCLEOTIDE SEQUENCE [LARGE SCALE GENOMIC DNA]</scope>
    <source>
        <strain evidence="6 7">S00202</strain>
    </source>
</reference>
<evidence type="ECO:0000313" key="7">
    <source>
        <dbReference type="Proteomes" id="UP000557193"/>
    </source>
</evidence>
<dbReference type="PROSITE" id="PS50893">
    <property type="entry name" value="ABC_TRANSPORTER_2"/>
    <property type="match status" value="1"/>
</dbReference>
<dbReference type="RefSeq" id="WP_184684702.1">
    <property type="nucleotide sequence ID" value="NZ_JACHLL010000006.1"/>
</dbReference>
<dbReference type="InterPro" id="IPR003593">
    <property type="entry name" value="AAA+_ATPase"/>
</dbReference>
<proteinExistence type="inferred from homology"/>
<dbReference type="InterPro" id="IPR017871">
    <property type="entry name" value="ABC_transporter-like_CS"/>
</dbReference>
<evidence type="ECO:0000256" key="1">
    <source>
        <dbReference type="ARBA" id="ARBA00005417"/>
    </source>
</evidence>
<keyword evidence="7" id="KW-1185">Reference proteome</keyword>
<evidence type="ECO:0000259" key="5">
    <source>
        <dbReference type="PROSITE" id="PS50893"/>
    </source>
</evidence>
<organism evidence="6 7">
    <name type="scientific">Pseudomonas fluvialis</name>
    <dbReference type="NCBI Taxonomy" id="1793966"/>
    <lineage>
        <taxon>Bacteria</taxon>
        <taxon>Pseudomonadati</taxon>
        <taxon>Pseudomonadota</taxon>
        <taxon>Gammaproteobacteria</taxon>
        <taxon>Pseudomonadales</taxon>
        <taxon>Pseudomonadaceae</taxon>
        <taxon>Pseudomonas</taxon>
    </lineage>
</organism>
<dbReference type="GO" id="GO:0016020">
    <property type="term" value="C:membrane"/>
    <property type="evidence" value="ECO:0007669"/>
    <property type="project" value="InterPro"/>
</dbReference>
<evidence type="ECO:0000313" key="6">
    <source>
        <dbReference type="EMBL" id="MBB6342874.1"/>
    </source>
</evidence>
<dbReference type="CDD" id="cd03220">
    <property type="entry name" value="ABC_KpsT_Wzt"/>
    <property type="match status" value="1"/>
</dbReference>
<evidence type="ECO:0000256" key="2">
    <source>
        <dbReference type="ARBA" id="ARBA00022448"/>
    </source>
</evidence>
<dbReference type="PANTHER" id="PTHR46743">
    <property type="entry name" value="TEICHOIC ACIDS EXPORT ATP-BINDING PROTEIN TAGH"/>
    <property type="match status" value="1"/>
</dbReference>
<dbReference type="InterPro" id="IPR003439">
    <property type="entry name" value="ABC_transporter-like_ATP-bd"/>
</dbReference>
<protein>
    <submittedName>
        <fullName evidence="6">Lipopolysaccharide transport system ATP-binding protein</fullName>
    </submittedName>
</protein>
<accession>A0A7X0EV50</accession>
<keyword evidence="4 6" id="KW-0067">ATP-binding</keyword>
<dbReference type="PROSITE" id="PS00211">
    <property type="entry name" value="ABC_TRANSPORTER_1"/>
    <property type="match status" value="1"/>
</dbReference>
<dbReference type="Pfam" id="PF00005">
    <property type="entry name" value="ABC_tran"/>
    <property type="match status" value="1"/>
</dbReference>
<dbReference type="PANTHER" id="PTHR46743:SF2">
    <property type="entry name" value="TEICHOIC ACIDS EXPORT ATP-BINDING PROTEIN TAGH"/>
    <property type="match status" value="1"/>
</dbReference>
<feature type="domain" description="ABC transporter" evidence="5">
    <location>
        <begin position="6"/>
        <end position="222"/>
    </location>
</feature>
<dbReference type="InterPro" id="IPR027417">
    <property type="entry name" value="P-loop_NTPase"/>
</dbReference>
<dbReference type="GO" id="GO:0140359">
    <property type="term" value="F:ABC-type transporter activity"/>
    <property type="evidence" value="ECO:0007669"/>
    <property type="project" value="InterPro"/>
</dbReference>
<keyword evidence="3" id="KW-0547">Nucleotide-binding</keyword>
<dbReference type="SUPFAM" id="SSF52540">
    <property type="entry name" value="P-loop containing nucleoside triphosphate hydrolases"/>
    <property type="match status" value="1"/>
</dbReference>
<sequence length="222" mass="24314">MSRLLLEMHDVHLTYRLRKSLLRSVYHPVINGVSLNVHQGQRLGIMGHNGAGKSTLLRLMAGIYAPDRGSVINHGARVSLLSLQAGFDPRLNGWDNALLSGVLMGMSTKEARQRLKGIHEFCELGDQMNDVLGTYSSGMRARLGFAVALAMEADLLLIDEVLSVGDQDFQEKSEKAVMHAVNQGCAMVLVSHSPIKLKKWTDSVMTFEEGIISPATLEMGCI</sequence>
<dbReference type="AlphaFoldDB" id="A0A7X0EV50"/>